<dbReference type="EMBL" id="BTRK01000005">
    <property type="protein sequence ID" value="GMR56355.1"/>
    <property type="molecule type" value="Genomic_DNA"/>
</dbReference>
<dbReference type="AlphaFoldDB" id="A0AAN5I9S2"/>
<accession>A0AAN5I9S2</accession>
<evidence type="ECO:0000313" key="2">
    <source>
        <dbReference type="Proteomes" id="UP001328107"/>
    </source>
</evidence>
<keyword evidence="2" id="KW-1185">Reference proteome</keyword>
<dbReference type="Proteomes" id="UP001328107">
    <property type="component" value="Unassembled WGS sequence"/>
</dbReference>
<gene>
    <name evidence="1" type="ORF">PMAYCL1PPCAC_26550</name>
</gene>
<protein>
    <submittedName>
        <fullName evidence="1">Uncharacterized protein</fullName>
    </submittedName>
</protein>
<evidence type="ECO:0000313" key="1">
    <source>
        <dbReference type="EMBL" id="GMR56355.1"/>
    </source>
</evidence>
<proteinExistence type="predicted"/>
<sequence length="99" mass="11119">MDNQAHDDGMNVTLLNSMVKPNLTEMKSRHGIKASAMLSQMQSAVSGRSRGVLHSRLHHQRSRIGNLRPEHVRISRGGREPNIRGFLQQCAECNLLFCV</sequence>
<organism evidence="1 2">
    <name type="scientific">Pristionchus mayeri</name>
    <dbReference type="NCBI Taxonomy" id="1317129"/>
    <lineage>
        <taxon>Eukaryota</taxon>
        <taxon>Metazoa</taxon>
        <taxon>Ecdysozoa</taxon>
        <taxon>Nematoda</taxon>
        <taxon>Chromadorea</taxon>
        <taxon>Rhabditida</taxon>
        <taxon>Rhabditina</taxon>
        <taxon>Diplogasteromorpha</taxon>
        <taxon>Diplogasteroidea</taxon>
        <taxon>Neodiplogasteridae</taxon>
        <taxon>Pristionchus</taxon>
    </lineage>
</organism>
<comment type="caution">
    <text evidence="1">The sequence shown here is derived from an EMBL/GenBank/DDBJ whole genome shotgun (WGS) entry which is preliminary data.</text>
</comment>
<reference evidence="2" key="1">
    <citation type="submission" date="2022-10" db="EMBL/GenBank/DDBJ databases">
        <title>Genome assembly of Pristionchus species.</title>
        <authorList>
            <person name="Yoshida K."/>
            <person name="Sommer R.J."/>
        </authorList>
    </citation>
    <scope>NUCLEOTIDE SEQUENCE [LARGE SCALE GENOMIC DNA]</scope>
    <source>
        <strain evidence="2">RS5460</strain>
    </source>
</reference>
<name>A0AAN5I9S2_9BILA</name>